<evidence type="ECO:0000313" key="2">
    <source>
        <dbReference type="EMBL" id="MCW6537626.1"/>
    </source>
</evidence>
<evidence type="ECO:0000256" key="1">
    <source>
        <dbReference type="SAM" id="Phobius"/>
    </source>
</evidence>
<feature type="transmembrane region" description="Helical" evidence="1">
    <location>
        <begin position="63"/>
        <end position="79"/>
    </location>
</feature>
<proteinExistence type="predicted"/>
<evidence type="ECO:0000313" key="3">
    <source>
        <dbReference type="Proteomes" id="UP001165565"/>
    </source>
</evidence>
<keyword evidence="1" id="KW-0472">Membrane</keyword>
<dbReference type="RefSeq" id="WP_179515156.1">
    <property type="nucleotide sequence ID" value="NZ_JANFAV010000026.1"/>
</dbReference>
<accession>A0AA41ZJ42</accession>
<keyword evidence="3" id="KW-1185">Reference proteome</keyword>
<feature type="transmembrane region" description="Helical" evidence="1">
    <location>
        <begin position="12"/>
        <end position="32"/>
    </location>
</feature>
<organism evidence="2 3">
    <name type="scientific">Sphingomonas lycopersici</name>
    <dbReference type="NCBI Taxonomy" id="2951807"/>
    <lineage>
        <taxon>Bacteria</taxon>
        <taxon>Pseudomonadati</taxon>
        <taxon>Pseudomonadota</taxon>
        <taxon>Alphaproteobacteria</taxon>
        <taxon>Sphingomonadales</taxon>
        <taxon>Sphingomonadaceae</taxon>
        <taxon>Sphingomonas</taxon>
    </lineage>
</organism>
<sequence>MYTLLVILDSLGLIIGSIVAAMLVGYTLWLLFRFIAHPELSAIALLITTPLAVAASTSQFVRMTAFFAVVVAVPLWLMGREWRLGHN</sequence>
<dbReference type="AlphaFoldDB" id="A0AA41ZJ42"/>
<keyword evidence="1" id="KW-0812">Transmembrane</keyword>
<keyword evidence="1" id="KW-1133">Transmembrane helix</keyword>
<comment type="caution">
    <text evidence="2">The sequence shown here is derived from an EMBL/GenBank/DDBJ whole genome shotgun (WGS) entry which is preliminary data.</text>
</comment>
<gene>
    <name evidence="2" type="ORF">NEE01_22860</name>
</gene>
<dbReference type="EMBL" id="JANFAV010000026">
    <property type="protein sequence ID" value="MCW6537626.1"/>
    <property type="molecule type" value="Genomic_DNA"/>
</dbReference>
<name>A0AA41ZJ42_9SPHN</name>
<reference evidence="2" key="1">
    <citation type="submission" date="2022-06" db="EMBL/GenBank/DDBJ databases">
        <title>Sphingomonas sp. nov. isolated from rhizosphere soil of tomato.</title>
        <authorList>
            <person name="Dong H."/>
            <person name="Gao R."/>
        </authorList>
    </citation>
    <scope>NUCLEOTIDE SEQUENCE</scope>
    <source>
        <strain evidence="2">MMSM24</strain>
    </source>
</reference>
<feature type="transmembrane region" description="Helical" evidence="1">
    <location>
        <begin position="39"/>
        <end position="57"/>
    </location>
</feature>
<protein>
    <submittedName>
        <fullName evidence="2">Uncharacterized protein</fullName>
    </submittedName>
</protein>
<dbReference type="Proteomes" id="UP001165565">
    <property type="component" value="Unassembled WGS sequence"/>
</dbReference>